<dbReference type="GO" id="GO:0000976">
    <property type="term" value="F:transcription cis-regulatory region binding"/>
    <property type="evidence" value="ECO:0007669"/>
    <property type="project" value="UniProtKB-ARBA"/>
</dbReference>
<dbReference type="EMBL" id="OU503047">
    <property type="protein sequence ID" value="CAI9772474.1"/>
    <property type="molecule type" value="Genomic_DNA"/>
</dbReference>
<dbReference type="InterPro" id="IPR001471">
    <property type="entry name" value="AP2/ERF_dom"/>
</dbReference>
<dbReference type="InterPro" id="IPR051758">
    <property type="entry name" value="ERF/AP2-like"/>
</dbReference>
<name>A0AAD1ZNE3_9LAMI</name>
<evidence type="ECO:0000256" key="7">
    <source>
        <dbReference type="ARBA" id="ARBA00023242"/>
    </source>
</evidence>
<evidence type="ECO:0000256" key="1">
    <source>
        <dbReference type="ARBA" id="ARBA00004123"/>
    </source>
</evidence>
<evidence type="ECO:0000256" key="6">
    <source>
        <dbReference type="ARBA" id="ARBA00023163"/>
    </source>
</evidence>
<comment type="subcellular location">
    <subcellularLocation>
        <location evidence="1">Nucleus</location>
    </subcellularLocation>
</comment>
<evidence type="ECO:0000256" key="4">
    <source>
        <dbReference type="ARBA" id="ARBA00023125"/>
    </source>
</evidence>
<gene>
    <name evidence="10" type="ORF">FPE_LOCUS19904</name>
</gene>
<dbReference type="GO" id="GO:0005634">
    <property type="term" value="C:nucleus"/>
    <property type="evidence" value="ECO:0007669"/>
    <property type="project" value="UniProtKB-SubCell"/>
</dbReference>
<evidence type="ECO:0000256" key="5">
    <source>
        <dbReference type="ARBA" id="ARBA00023159"/>
    </source>
</evidence>
<dbReference type="GO" id="GO:0009873">
    <property type="term" value="P:ethylene-activated signaling pathway"/>
    <property type="evidence" value="ECO:0007669"/>
    <property type="project" value="UniProtKB-KW"/>
</dbReference>
<evidence type="ECO:0000313" key="11">
    <source>
        <dbReference type="Proteomes" id="UP000834106"/>
    </source>
</evidence>
<dbReference type="PANTHER" id="PTHR31657:SF87">
    <property type="entry name" value="ETHYLENE-RESPONSIVE TRANSCRIPTION FACTOR RAP2-13"/>
    <property type="match status" value="1"/>
</dbReference>
<keyword evidence="6" id="KW-0804">Transcription</keyword>
<accession>A0AAD1ZNE3</accession>
<keyword evidence="2" id="KW-0936">Ethylene signaling pathway</keyword>
<evidence type="ECO:0000259" key="9">
    <source>
        <dbReference type="PROSITE" id="PS51032"/>
    </source>
</evidence>
<sequence>MCNPITRQHYISILIKWNKAVLLSNRTKYLFGTYETAEDAALAYDRAAYRIRGSRALLNFPHRINSGEPEPVRITSKRTSMSSDQILYSGALENGAPKKRKKVAEAVPVVQNGC</sequence>
<organism evidence="10 11">
    <name type="scientific">Fraxinus pennsylvanica</name>
    <dbReference type="NCBI Taxonomy" id="56036"/>
    <lineage>
        <taxon>Eukaryota</taxon>
        <taxon>Viridiplantae</taxon>
        <taxon>Streptophyta</taxon>
        <taxon>Embryophyta</taxon>
        <taxon>Tracheophyta</taxon>
        <taxon>Spermatophyta</taxon>
        <taxon>Magnoliopsida</taxon>
        <taxon>eudicotyledons</taxon>
        <taxon>Gunneridae</taxon>
        <taxon>Pentapetalae</taxon>
        <taxon>asterids</taxon>
        <taxon>lamiids</taxon>
        <taxon>Lamiales</taxon>
        <taxon>Oleaceae</taxon>
        <taxon>Oleeae</taxon>
        <taxon>Fraxinus</taxon>
    </lineage>
</organism>
<comment type="similarity">
    <text evidence="8">Belongs to the AP2/ERF transcription factor family. ERF subfamily.</text>
</comment>
<dbReference type="InterPro" id="IPR016177">
    <property type="entry name" value="DNA-bd_dom_sf"/>
</dbReference>
<keyword evidence="4" id="KW-0238">DNA-binding</keyword>
<evidence type="ECO:0000256" key="2">
    <source>
        <dbReference type="ARBA" id="ARBA00022745"/>
    </source>
</evidence>
<keyword evidence="3" id="KW-0805">Transcription regulation</keyword>
<keyword evidence="7" id="KW-0539">Nucleus</keyword>
<evidence type="ECO:0000256" key="8">
    <source>
        <dbReference type="ARBA" id="ARBA00024343"/>
    </source>
</evidence>
<dbReference type="CDD" id="cd00018">
    <property type="entry name" value="AP2"/>
    <property type="match status" value="1"/>
</dbReference>
<dbReference type="PROSITE" id="PS51032">
    <property type="entry name" value="AP2_ERF"/>
    <property type="match status" value="1"/>
</dbReference>
<keyword evidence="5" id="KW-0010">Activator</keyword>
<dbReference type="SUPFAM" id="SSF54171">
    <property type="entry name" value="DNA-binding domain"/>
    <property type="match status" value="1"/>
</dbReference>
<dbReference type="Gene3D" id="3.30.730.10">
    <property type="entry name" value="AP2/ERF domain"/>
    <property type="match status" value="1"/>
</dbReference>
<evidence type="ECO:0000256" key="3">
    <source>
        <dbReference type="ARBA" id="ARBA00023015"/>
    </source>
</evidence>
<dbReference type="Proteomes" id="UP000834106">
    <property type="component" value="Chromosome 12"/>
</dbReference>
<dbReference type="AlphaFoldDB" id="A0AAD1ZNE3"/>
<proteinExistence type="inferred from homology"/>
<evidence type="ECO:0000313" key="10">
    <source>
        <dbReference type="EMBL" id="CAI9772474.1"/>
    </source>
</evidence>
<reference evidence="10" key="1">
    <citation type="submission" date="2023-05" db="EMBL/GenBank/DDBJ databases">
        <authorList>
            <person name="Huff M."/>
        </authorList>
    </citation>
    <scope>NUCLEOTIDE SEQUENCE</scope>
</reference>
<dbReference type="InterPro" id="IPR036955">
    <property type="entry name" value="AP2/ERF_dom_sf"/>
</dbReference>
<dbReference type="PANTHER" id="PTHR31657">
    <property type="entry name" value="ETHYLENE-RESPONSIVE TRANSCRIPTION FACTOR ERF061"/>
    <property type="match status" value="1"/>
</dbReference>
<dbReference type="GO" id="GO:0003700">
    <property type="term" value="F:DNA-binding transcription factor activity"/>
    <property type="evidence" value="ECO:0007669"/>
    <property type="project" value="InterPro"/>
</dbReference>
<dbReference type="SMART" id="SM00380">
    <property type="entry name" value="AP2"/>
    <property type="match status" value="1"/>
</dbReference>
<feature type="domain" description="AP2/ERF" evidence="9">
    <location>
        <begin position="1"/>
        <end position="61"/>
    </location>
</feature>
<keyword evidence="11" id="KW-1185">Reference proteome</keyword>
<protein>
    <recommendedName>
        <fullName evidence="9">AP2/ERF domain-containing protein</fullName>
    </recommendedName>
</protein>